<name>A0A812UET8_9DINO</name>
<dbReference type="EMBL" id="CAJNJA010026678">
    <property type="protein sequence ID" value="CAE7563061.1"/>
    <property type="molecule type" value="Genomic_DNA"/>
</dbReference>
<sequence>MRRPTAPSGVEVMEKPDHTPDESKAKRPSALKAVQPWAVGLAGAGLLIISGGVFWLWREAQEETRALHPHSTSWHKRGGKQVFEGTPARVFSEPAGEPESDSLEDVLSKLESGDEAVALPRRSLATRQKEEKKAKATAAKKKKKAESASVSPEDTDDEKAKDVIRDTLRKLEEDGQGGKKGSKTRKTVEKLKALLGEADEEPEPQELSDDQQSHLDFAKALQEEQKRKVHVEMKTVRSEFKRDFGSDARPLLCSGCKMVAARLSSELDTHDVHDQESPAQMLAAKRKAIDSTCSSLRHLQAVKPAEGEGMARFEASEVTGEGEREGKRLCAAILEESRFDILARLIQRKIPEMQHLAGGRSGHNNWERWLCAERMRLCKRSEVKDEEDDEIEQDL</sequence>
<dbReference type="AlphaFoldDB" id="A0A812UET8"/>
<feature type="region of interest" description="Disordered" evidence="1">
    <location>
        <begin position="112"/>
        <end position="162"/>
    </location>
</feature>
<protein>
    <submittedName>
        <fullName evidence="3">Uncharacterized protein</fullName>
    </submittedName>
</protein>
<organism evidence="3 4">
    <name type="scientific">Symbiodinium necroappetens</name>
    <dbReference type="NCBI Taxonomy" id="1628268"/>
    <lineage>
        <taxon>Eukaryota</taxon>
        <taxon>Sar</taxon>
        <taxon>Alveolata</taxon>
        <taxon>Dinophyceae</taxon>
        <taxon>Suessiales</taxon>
        <taxon>Symbiodiniaceae</taxon>
        <taxon>Symbiodinium</taxon>
    </lineage>
</organism>
<evidence type="ECO:0000256" key="2">
    <source>
        <dbReference type="SAM" id="Phobius"/>
    </source>
</evidence>
<comment type="caution">
    <text evidence="3">The sequence shown here is derived from an EMBL/GenBank/DDBJ whole genome shotgun (WGS) entry which is preliminary data.</text>
</comment>
<feature type="region of interest" description="Disordered" evidence="1">
    <location>
        <begin position="1"/>
        <end position="30"/>
    </location>
</feature>
<dbReference type="OrthoDB" id="421966at2759"/>
<feature type="transmembrane region" description="Helical" evidence="2">
    <location>
        <begin position="37"/>
        <end position="57"/>
    </location>
</feature>
<reference evidence="3" key="1">
    <citation type="submission" date="2021-02" db="EMBL/GenBank/DDBJ databases">
        <authorList>
            <person name="Dougan E. K."/>
            <person name="Rhodes N."/>
            <person name="Thang M."/>
            <person name="Chan C."/>
        </authorList>
    </citation>
    <scope>NUCLEOTIDE SEQUENCE</scope>
</reference>
<accession>A0A812UET8</accession>
<keyword evidence="4" id="KW-1185">Reference proteome</keyword>
<feature type="compositionally biased region" description="Basic and acidic residues" evidence="1">
    <location>
        <begin position="12"/>
        <end position="25"/>
    </location>
</feature>
<evidence type="ECO:0000256" key="1">
    <source>
        <dbReference type="SAM" id="MobiDB-lite"/>
    </source>
</evidence>
<evidence type="ECO:0000313" key="3">
    <source>
        <dbReference type="EMBL" id="CAE7563061.1"/>
    </source>
</evidence>
<keyword evidence="2" id="KW-0812">Transmembrane</keyword>
<dbReference type="Proteomes" id="UP000601435">
    <property type="component" value="Unassembled WGS sequence"/>
</dbReference>
<keyword evidence="2" id="KW-0472">Membrane</keyword>
<evidence type="ECO:0000313" key="4">
    <source>
        <dbReference type="Proteomes" id="UP000601435"/>
    </source>
</evidence>
<gene>
    <name evidence="3" type="ORF">SNEC2469_LOCUS16282</name>
</gene>
<proteinExistence type="predicted"/>
<keyword evidence="2" id="KW-1133">Transmembrane helix</keyword>